<accession>A0A1F5FF37</accession>
<dbReference type="AlphaFoldDB" id="A0A1F5FF37"/>
<dbReference type="CDD" id="cd03358">
    <property type="entry name" value="LbH_WxcM_N_like"/>
    <property type="match status" value="1"/>
</dbReference>
<evidence type="ECO:0000256" key="2">
    <source>
        <dbReference type="ARBA" id="ARBA00022737"/>
    </source>
</evidence>
<dbReference type="Gene3D" id="2.160.10.10">
    <property type="entry name" value="Hexapeptide repeat proteins"/>
    <property type="match status" value="1"/>
</dbReference>
<dbReference type="Gene3D" id="2.20.70.110">
    <property type="match status" value="1"/>
</dbReference>
<reference evidence="3 4" key="1">
    <citation type="journal article" date="2016" name="Nat. Commun.">
        <title>Thousands of microbial genomes shed light on interconnected biogeochemical processes in an aquifer system.</title>
        <authorList>
            <person name="Anantharaman K."/>
            <person name="Brown C.T."/>
            <person name="Hug L.A."/>
            <person name="Sharon I."/>
            <person name="Castelle C.J."/>
            <person name="Probst A.J."/>
            <person name="Thomas B.C."/>
            <person name="Singh A."/>
            <person name="Wilkins M.J."/>
            <person name="Karaoz U."/>
            <person name="Brodie E.L."/>
            <person name="Williams K.H."/>
            <person name="Hubbard S.S."/>
            <person name="Banfield J.F."/>
        </authorList>
    </citation>
    <scope>NUCLEOTIDE SEQUENCE [LARGE SCALE GENOMIC DNA]</scope>
</reference>
<proteinExistence type="predicted"/>
<dbReference type="SUPFAM" id="SSF51161">
    <property type="entry name" value="Trimeric LpxA-like enzymes"/>
    <property type="match status" value="1"/>
</dbReference>
<gene>
    <name evidence="3" type="ORF">A2Y64_07225</name>
</gene>
<dbReference type="STRING" id="1817816.A2Y64_07225"/>
<evidence type="ECO:0000313" key="3">
    <source>
        <dbReference type="EMBL" id="OGD78187.1"/>
    </source>
</evidence>
<dbReference type="Proteomes" id="UP000177187">
    <property type="component" value="Unassembled WGS sequence"/>
</dbReference>
<dbReference type="InterPro" id="IPR011004">
    <property type="entry name" value="Trimer_LpxA-like_sf"/>
</dbReference>
<dbReference type="Pfam" id="PF14602">
    <property type="entry name" value="Hexapep_2"/>
    <property type="match status" value="1"/>
</dbReference>
<dbReference type="Pfam" id="PF00132">
    <property type="entry name" value="Hexapep"/>
    <property type="match status" value="1"/>
</dbReference>
<dbReference type="PANTHER" id="PTHR43300:SF4">
    <property type="entry name" value="ACYL-[ACYL-CARRIER-PROTEIN]--UDP-N-ACETYLGLUCOSAMINE O-ACYLTRANSFERASE"/>
    <property type="match status" value="1"/>
</dbReference>
<dbReference type="GO" id="GO:0016740">
    <property type="term" value="F:transferase activity"/>
    <property type="evidence" value="ECO:0007669"/>
    <property type="project" value="UniProtKB-KW"/>
</dbReference>
<keyword evidence="1" id="KW-0808">Transferase</keyword>
<evidence type="ECO:0000313" key="4">
    <source>
        <dbReference type="Proteomes" id="UP000177187"/>
    </source>
</evidence>
<dbReference type="EMBL" id="MFAF01000045">
    <property type="protein sequence ID" value="OGD78187.1"/>
    <property type="molecule type" value="Genomic_DNA"/>
</dbReference>
<keyword evidence="2" id="KW-0677">Repeat</keyword>
<dbReference type="InterPro" id="IPR001451">
    <property type="entry name" value="Hexapep"/>
</dbReference>
<evidence type="ECO:0000256" key="1">
    <source>
        <dbReference type="ARBA" id="ARBA00022679"/>
    </source>
</evidence>
<dbReference type="PROSITE" id="PS00101">
    <property type="entry name" value="HEXAPEP_TRANSFERASES"/>
    <property type="match status" value="1"/>
</dbReference>
<dbReference type="InterPro" id="IPR050179">
    <property type="entry name" value="Trans_hexapeptide_repeat"/>
</dbReference>
<dbReference type="InterPro" id="IPR018357">
    <property type="entry name" value="Hexapep_transf_CS"/>
</dbReference>
<comment type="caution">
    <text evidence="3">The sequence shown here is derived from an EMBL/GenBank/DDBJ whole genome shotgun (WGS) entry which is preliminary data.</text>
</comment>
<protein>
    <recommendedName>
        <fullName evidence="5">Transferase</fullName>
    </recommendedName>
</protein>
<organism evidence="3 4">
    <name type="scientific">Candidatus Coatesbacteria bacterium RBG_13_66_14</name>
    <dbReference type="NCBI Taxonomy" id="1817816"/>
    <lineage>
        <taxon>Bacteria</taxon>
        <taxon>Candidatus Coatesiibacteriota</taxon>
    </lineage>
</organism>
<sequence>MTDNFYVHPTSIVDPDVEIGAGTKIWHFCHVSSGARIGKNCVLGQNCYIGGDVVIGDVCKLQNNVSVYTRVTLEEGVFCGPSCVFTNDLTPRSLFPKGPADWIPTLCRRGSTVGANATVICGITLGGHSMVGAGAVVTRDVPDFGLVTGVPARLVGWVCACGTRLELPIRSGEILTETCAACGLRYELRDGALTCLDTSD</sequence>
<name>A0A1F5FF37_9BACT</name>
<evidence type="ECO:0008006" key="5">
    <source>
        <dbReference type="Google" id="ProtNLM"/>
    </source>
</evidence>
<dbReference type="PANTHER" id="PTHR43300">
    <property type="entry name" value="ACETYLTRANSFERASE"/>
    <property type="match status" value="1"/>
</dbReference>